<feature type="domain" description="HTH cro/C1-type" evidence="1">
    <location>
        <begin position="6"/>
        <end position="61"/>
    </location>
</feature>
<gene>
    <name evidence="2" type="ORF">THF1A12_10424</name>
</gene>
<dbReference type="Gene3D" id="1.10.260.40">
    <property type="entry name" value="lambda repressor-like DNA-binding domains"/>
    <property type="match status" value="1"/>
</dbReference>
<dbReference type="EMBL" id="CAKMUD010000001">
    <property type="protein sequence ID" value="CAH1565887.1"/>
    <property type="molecule type" value="Genomic_DNA"/>
</dbReference>
<comment type="caution">
    <text evidence="2">The sequence shown here is derived from an EMBL/GenBank/DDBJ whole genome shotgun (WGS) entry which is preliminary data.</text>
</comment>
<name>A0AAU9QGN1_9VIBR</name>
<evidence type="ECO:0000313" key="3">
    <source>
        <dbReference type="Proteomes" id="UP001295462"/>
    </source>
</evidence>
<reference evidence="2" key="1">
    <citation type="submission" date="2022-01" db="EMBL/GenBank/DDBJ databases">
        <authorList>
            <person name="Lagorce A."/>
        </authorList>
    </citation>
    <scope>NUCLEOTIDE SEQUENCE</scope>
    <source>
        <strain evidence="2">Th15_F1_A12</strain>
    </source>
</reference>
<proteinExistence type="predicted"/>
<dbReference type="AlphaFoldDB" id="A0AAU9QGN1"/>
<dbReference type="CDD" id="cd00093">
    <property type="entry name" value="HTH_XRE"/>
    <property type="match status" value="1"/>
</dbReference>
<evidence type="ECO:0000259" key="1">
    <source>
        <dbReference type="PROSITE" id="PS50943"/>
    </source>
</evidence>
<dbReference type="SUPFAM" id="SSF47413">
    <property type="entry name" value="lambda repressor-like DNA-binding domains"/>
    <property type="match status" value="1"/>
</dbReference>
<dbReference type="InterPro" id="IPR001387">
    <property type="entry name" value="Cro/C1-type_HTH"/>
</dbReference>
<organism evidence="2 3">
    <name type="scientific">Vibrio jasicida</name>
    <dbReference type="NCBI Taxonomy" id="766224"/>
    <lineage>
        <taxon>Bacteria</taxon>
        <taxon>Pseudomonadati</taxon>
        <taxon>Pseudomonadota</taxon>
        <taxon>Gammaproteobacteria</taxon>
        <taxon>Vibrionales</taxon>
        <taxon>Vibrionaceae</taxon>
        <taxon>Vibrio</taxon>
    </lineage>
</organism>
<dbReference type="PROSITE" id="PS50943">
    <property type="entry name" value="HTH_CROC1"/>
    <property type="match status" value="1"/>
</dbReference>
<dbReference type="Pfam" id="PF01381">
    <property type="entry name" value="HTH_3"/>
    <property type="match status" value="1"/>
</dbReference>
<evidence type="ECO:0000313" key="2">
    <source>
        <dbReference type="EMBL" id="CAH1565887.1"/>
    </source>
</evidence>
<sequence length="310" mass="36049">MFGDYLKQLRVEAGLTQKELAVKLNLIDSEFVSIDSVTVSRWERNSTAPNPIRAVKVLRSLTNDLRPYLLSLEVEENRTQINNYLKDRYRSPWDVLMSSSYHSSKETAEDDVKELPLFESRSEKYEEGLKNFLNSIGIENEALFDLDLYQHQIEHKIYGKKYINEDSGKLLGHSLSFFFHAEDLNDYFCSPFLKIPIKKTKAYSQNKKMAICTLTHFCSDEPTFWIDHQTGIDYLARHANVHDLYYYAVDKLTADYMINIGAEKVAFDTPNKHGIVKIGHEKYMRCLLKLDSAVWLTRPELLLLLKSHYA</sequence>
<dbReference type="Proteomes" id="UP001295462">
    <property type="component" value="Unassembled WGS sequence"/>
</dbReference>
<accession>A0AAU9QGN1</accession>
<dbReference type="GO" id="GO:0003677">
    <property type="term" value="F:DNA binding"/>
    <property type="evidence" value="ECO:0007669"/>
    <property type="project" value="InterPro"/>
</dbReference>
<dbReference type="RefSeq" id="WP_409588000.1">
    <property type="nucleotide sequence ID" value="NZ_CAKMTZ010000001.1"/>
</dbReference>
<protein>
    <submittedName>
        <fullName evidence="2">Transcriptional regulator</fullName>
    </submittedName>
</protein>
<dbReference type="InterPro" id="IPR010982">
    <property type="entry name" value="Lambda_DNA-bd_dom_sf"/>
</dbReference>